<dbReference type="EMBL" id="BMJV01000009">
    <property type="protein sequence ID" value="GGG83727.1"/>
    <property type="molecule type" value="Genomic_DNA"/>
</dbReference>
<reference evidence="1" key="1">
    <citation type="journal article" date="2014" name="Int. J. Syst. Evol. Microbiol.">
        <title>Complete genome sequence of Corynebacterium casei LMG S-19264T (=DSM 44701T), isolated from a smear-ripened cheese.</title>
        <authorList>
            <consortium name="US DOE Joint Genome Institute (JGI-PGF)"/>
            <person name="Walter F."/>
            <person name="Albersmeier A."/>
            <person name="Kalinowski J."/>
            <person name="Ruckert C."/>
        </authorList>
    </citation>
    <scope>NUCLEOTIDE SEQUENCE</scope>
    <source>
        <strain evidence="1">CGMCC 1.15762</strain>
    </source>
</reference>
<dbReference type="Gene3D" id="3.40.50.720">
    <property type="entry name" value="NAD(P)-binding Rossmann-like Domain"/>
    <property type="match status" value="1"/>
</dbReference>
<dbReference type="InterPro" id="IPR013328">
    <property type="entry name" value="6PGD_dom2"/>
</dbReference>
<reference evidence="1" key="2">
    <citation type="submission" date="2020-09" db="EMBL/GenBank/DDBJ databases">
        <authorList>
            <person name="Sun Q."/>
            <person name="Zhou Y."/>
        </authorList>
    </citation>
    <scope>NUCLEOTIDE SEQUENCE</scope>
    <source>
        <strain evidence="1">CGMCC 1.15762</strain>
    </source>
</reference>
<gene>
    <name evidence="1" type="ORF">GCM10011415_37110</name>
</gene>
<organism evidence="1 2">
    <name type="scientific">Salipiger pallidus</name>
    <dbReference type="NCBI Taxonomy" id="1775170"/>
    <lineage>
        <taxon>Bacteria</taxon>
        <taxon>Pseudomonadati</taxon>
        <taxon>Pseudomonadota</taxon>
        <taxon>Alphaproteobacteria</taxon>
        <taxon>Rhodobacterales</taxon>
        <taxon>Roseobacteraceae</taxon>
        <taxon>Salipiger</taxon>
    </lineage>
</organism>
<dbReference type="InterPro" id="IPR036291">
    <property type="entry name" value="NAD(P)-bd_dom_sf"/>
</dbReference>
<dbReference type="SUPFAM" id="SSF48179">
    <property type="entry name" value="6-phosphogluconate dehydrogenase C-terminal domain-like"/>
    <property type="match status" value="1"/>
</dbReference>
<sequence>MNEQSRPAALLIGYGEVGRAFGAKISAHGWSVTYVDPFALEETGDAVVLSALPLELAQDTLVLGLMPSAAAEGVARDLARVGGAFLYLDLSSSPKALMEVCADAFTEDRARFVDGAIMGSVDLSGASAPILLSGPRAPEALAALQELGFSVSALPDSAAGDAGGIKLLRTLMTKGIEALAVECYAAATAMGLQVPIRDNLTDISARPFPDLLDAMVRSHVLHAPRRKYEVAAAIAQAESYGLKLQLTQSVLQSYERTVRQLENTAPKGPLSTDEAVALLSEQLK</sequence>
<dbReference type="Gene3D" id="1.10.1040.10">
    <property type="entry name" value="N-(1-d-carboxylethyl)-l-norvaline Dehydrogenase, domain 2"/>
    <property type="match status" value="1"/>
</dbReference>
<comment type="caution">
    <text evidence="1">The sequence shown here is derived from an EMBL/GenBank/DDBJ whole genome shotgun (WGS) entry which is preliminary data.</text>
</comment>
<dbReference type="InterPro" id="IPR008927">
    <property type="entry name" value="6-PGluconate_DH-like_C_sf"/>
</dbReference>
<dbReference type="SUPFAM" id="SSF51735">
    <property type="entry name" value="NAD(P)-binding Rossmann-fold domains"/>
    <property type="match status" value="1"/>
</dbReference>
<keyword evidence="2" id="KW-1185">Reference proteome</keyword>
<evidence type="ECO:0000313" key="2">
    <source>
        <dbReference type="Proteomes" id="UP000617145"/>
    </source>
</evidence>
<proteinExistence type="predicted"/>
<accession>A0A8J2ZN41</accession>
<dbReference type="AlphaFoldDB" id="A0A8J2ZN41"/>
<dbReference type="Proteomes" id="UP000617145">
    <property type="component" value="Unassembled WGS sequence"/>
</dbReference>
<protein>
    <submittedName>
        <fullName evidence="1">Phosphogluconate dehydrogenase</fullName>
    </submittedName>
</protein>
<name>A0A8J2ZN41_9RHOB</name>
<dbReference type="RefSeq" id="WP_188791780.1">
    <property type="nucleotide sequence ID" value="NZ_BMJV01000009.1"/>
</dbReference>
<evidence type="ECO:0000313" key="1">
    <source>
        <dbReference type="EMBL" id="GGG83727.1"/>
    </source>
</evidence>